<organism evidence="1 2">
    <name type="scientific">Pseudoflavonifractor capillosus ATCC 29799</name>
    <dbReference type="NCBI Taxonomy" id="411467"/>
    <lineage>
        <taxon>Bacteria</taxon>
        <taxon>Bacillati</taxon>
        <taxon>Bacillota</taxon>
        <taxon>Clostridia</taxon>
        <taxon>Eubacteriales</taxon>
        <taxon>Oscillospiraceae</taxon>
        <taxon>Pseudoflavonifractor</taxon>
    </lineage>
</organism>
<sequence>MIFRAEKAPSAWIAADPCACFYIQTKAAERKRIGGALQCEKI</sequence>
<dbReference type="AlphaFoldDB" id="A6NWM4"/>
<reference evidence="1 2" key="1">
    <citation type="submission" date="2007-04" db="EMBL/GenBank/DDBJ databases">
        <authorList>
            <person name="Fulton L."/>
            <person name="Clifton S."/>
            <person name="Fulton B."/>
            <person name="Xu J."/>
            <person name="Minx P."/>
            <person name="Pepin K.H."/>
            <person name="Johnson M."/>
            <person name="Thiruvilangam P."/>
            <person name="Bhonagiri V."/>
            <person name="Nash W.E."/>
            <person name="Mardis E.R."/>
            <person name="Wilson R.K."/>
        </authorList>
    </citation>
    <scope>NUCLEOTIDE SEQUENCE [LARGE SCALE GENOMIC DNA]</scope>
    <source>
        <strain evidence="1 2">ATCC 29799</strain>
    </source>
</reference>
<protein>
    <submittedName>
        <fullName evidence="1">Uncharacterized protein</fullName>
    </submittedName>
</protein>
<gene>
    <name evidence="1" type="ORF">BACCAP_02618</name>
</gene>
<dbReference type="Proteomes" id="UP000003639">
    <property type="component" value="Unassembled WGS sequence"/>
</dbReference>
<name>A6NWM4_9FIRM</name>
<evidence type="ECO:0000313" key="2">
    <source>
        <dbReference type="Proteomes" id="UP000003639"/>
    </source>
</evidence>
<keyword evidence="2" id="KW-1185">Reference proteome</keyword>
<proteinExistence type="predicted"/>
<evidence type="ECO:0000313" key="1">
    <source>
        <dbReference type="EMBL" id="EDM99561.1"/>
    </source>
</evidence>
<dbReference type="STRING" id="411467.BACCAP_02618"/>
<dbReference type="EMBL" id="AAXG02000016">
    <property type="protein sequence ID" value="EDM99561.1"/>
    <property type="molecule type" value="Genomic_DNA"/>
</dbReference>
<comment type="caution">
    <text evidence="1">The sequence shown here is derived from an EMBL/GenBank/DDBJ whole genome shotgun (WGS) entry which is preliminary data.</text>
</comment>
<reference evidence="1 2" key="2">
    <citation type="submission" date="2007-06" db="EMBL/GenBank/DDBJ databases">
        <title>Draft genome sequence of Pseudoflavonifractor capillosus ATCC 29799.</title>
        <authorList>
            <person name="Sudarsanam P."/>
            <person name="Ley R."/>
            <person name="Guruge J."/>
            <person name="Turnbaugh P.J."/>
            <person name="Mahowald M."/>
            <person name="Liep D."/>
            <person name="Gordon J."/>
        </authorList>
    </citation>
    <scope>NUCLEOTIDE SEQUENCE [LARGE SCALE GENOMIC DNA]</scope>
    <source>
        <strain evidence="1 2">ATCC 29799</strain>
    </source>
</reference>
<accession>A6NWM4</accession>